<sequence length="215" mass="22899">MLGEQAGDVNSREEMLRRVRDALIDLPDDERVVRVPRGERGRAPVKAAHEQAALADAFADRLEDIGVPVHRVAVAQIPWLVDTALREYEARSVLAPDGLPEEWLSVWSGDAAHTVVPDSPLVERSTVEDVDAVVTSCVAAAADSGAIVLDGGAGQGRRAPTLGSACHVCVVRADQVGPTLPEVMDGLDPRRPIVWFGGPGAGEETARRLVVLLVE</sequence>
<dbReference type="InterPro" id="IPR003741">
    <property type="entry name" value="LUD_dom"/>
</dbReference>
<evidence type="ECO:0000313" key="3">
    <source>
        <dbReference type="Proteomes" id="UP000252586"/>
    </source>
</evidence>
<proteinExistence type="predicted"/>
<dbReference type="EMBL" id="QNRE01000002">
    <property type="protein sequence ID" value="RBO93653.1"/>
    <property type="molecule type" value="Genomic_DNA"/>
</dbReference>
<dbReference type="Proteomes" id="UP000252586">
    <property type="component" value="Unassembled WGS sequence"/>
</dbReference>
<dbReference type="AlphaFoldDB" id="A0A366DU87"/>
<dbReference type="Pfam" id="PF02589">
    <property type="entry name" value="LUD_dom"/>
    <property type="match status" value="1"/>
</dbReference>
<comment type="caution">
    <text evidence="2">The sequence shown here is derived from an EMBL/GenBank/DDBJ whole genome shotgun (WGS) entry which is preliminary data.</text>
</comment>
<feature type="domain" description="LUD" evidence="1">
    <location>
        <begin position="101"/>
        <end position="186"/>
    </location>
</feature>
<dbReference type="InterPro" id="IPR037171">
    <property type="entry name" value="NagB/RpiA_transferase-like"/>
</dbReference>
<gene>
    <name evidence="2" type="ORF">DFR74_10269</name>
</gene>
<protein>
    <submittedName>
        <fullName evidence="2">L-lactate dehydrogenase complex protein LldG</fullName>
    </submittedName>
</protein>
<dbReference type="STRING" id="1210090.GCA_001613185_05196"/>
<organism evidence="2 3">
    <name type="scientific">Nocardia puris</name>
    <dbReference type="NCBI Taxonomy" id="208602"/>
    <lineage>
        <taxon>Bacteria</taxon>
        <taxon>Bacillati</taxon>
        <taxon>Actinomycetota</taxon>
        <taxon>Actinomycetes</taxon>
        <taxon>Mycobacteriales</taxon>
        <taxon>Nocardiaceae</taxon>
        <taxon>Nocardia</taxon>
    </lineage>
</organism>
<evidence type="ECO:0000259" key="1">
    <source>
        <dbReference type="Pfam" id="PF02589"/>
    </source>
</evidence>
<name>A0A366DU87_9NOCA</name>
<reference evidence="2 3" key="1">
    <citation type="submission" date="2018-06" db="EMBL/GenBank/DDBJ databases">
        <title>Genomic Encyclopedia of Type Strains, Phase IV (KMG-IV): sequencing the most valuable type-strain genomes for metagenomic binning, comparative biology and taxonomic classification.</title>
        <authorList>
            <person name="Goeker M."/>
        </authorList>
    </citation>
    <scope>NUCLEOTIDE SEQUENCE [LARGE SCALE GENOMIC DNA]</scope>
    <source>
        <strain evidence="2 3">DSM 44599</strain>
    </source>
</reference>
<dbReference type="RefSeq" id="WP_067512113.1">
    <property type="nucleotide sequence ID" value="NZ_JADLPW010000001.1"/>
</dbReference>
<dbReference type="PANTHER" id="PTHR43682:SF1">
    <property type="entry name" value="LACTATE UTILIZATION PROTEIN C"/>
    <property type="match status" value="1"/>
</dbReference>
<dbReference type="Gene3D" id="3.40.50.10420">
    <property type="entry name" value="NagB/RpiA/CoA transferase-like"/>
    <property type="match status" value="1"/>
</dbReference>
<evidence type="ECO:0000313" key="2">
    <source>
        <dbReference type="EMBL" id="RBO93653.1"/>
    </source>
</evidence>
<accession>A0A366DU87</accession>
<dbReference type="SUPFAM" id="SSF100950">
    <property type="entry name" value="NagB/RpiA/CoA transferase-like"/>
    <property type="match status" value="1"/>
</dbReference>
<keyword evidence="3" id="KW-1185">Reference proteome</keyword>
<dbReference type="InterPro" id="IPR024185">
    <property type="entry name" value="FTHF_cligase-like_sf"/>
</dbReference>
<dbReference type="OrthoDB" id="9794187at2"/>
<dbReference type="PANTHER" id="PTHR43682">
    <property type="entry name" value="LACTATE UTILIZATION PROTEIN C"/>
    <property type="match status" value="1"/>
</dbReference>